<proteinExistence type="inferred from homology"/>
<evidence type="ECO:0000259" key="8">
    <source>
        <dbReference type="SMART" id="SM00043"/>
    </source>
</evidence>
<dbReference type="PANTHER" id="PTHR46186:SF2">
    <property type="entry name" value="CYSTATIN"/>
    <property type="match status" value="1"/>
</dbReference>
<reference evidence="9" key="1">
    <citation type="submission" date="2019-04" db="EMBL/GenBank/DDBJ databases">
        <title>An insight into the mialome of Ixodes scapularis.</title>
        <authorList>
            <person name="Ribeiro J.M."/>
            <person name="Mather T.N."/>
            <person name="Karim S."/>
        </authorList>
    </citation>
    <scope>NUCLEOTIDE SEQUENCE</scope>
</reference>
<dbReference type="CDD" id="cd00042">
    <property type="entry name" value="CY"/>
    <property type="match status" value="1"/>
</dbReference>
<evidence type="ECO:0000313" key="9">
    <source>
        <dbReference type="EMBL" id="MOY39661.1"/>
    </source>
</evidence>
<comment type="similarity">
    <text evidence="2">Belongs to the cystatin family.</text>
</comment>
<feature type="domain" description="Cystatin" evidence="8">
    <location>
        <begin position="19"/>
        <end position="127"/>
    </location>
</feature>
<evidence type="ECO:0000256" key="6">
    <source>
        <dbReference type="ARBA" id="ARBA00022729"/>
    </source>
</evidence>
<evidence type="ECO:0000256" key="5">
    <source>
        <dbReference type="ARBA" id="ARBA00022704"/>
    </source>
</evidence>
<evidence type="ECO:0000256" key="7">
    <source>
        <dbReference type="SAM" id="SignalP"/>
    </source>
</evidence>
<organism evidence="9">
    <name type="scientific">Ixodes scapularis</name>
    <name type="common">Black-legged tick</name>
    <name type="synonym">Deer tick</name>
    <dbReference type="NCBI Taxonomy" id="6945"/>
    <lineage>
        <taxon>Eukaryota</taxon>
        <taxon>Metazoa</taxon>
        <taxon>Ecdysozoa</taxon>
        <taxon>Arthropoda</taxon>
        <taxon>Chelicerata</taxon>
        <taxon>Arachnida</taxon>
        <taxon>Acari</taxon>
        <taxon>Parasitiformes</taxon>
        <taxon>Ixodida</taxon>
        <taxon>Ixodoidea</taxon>
        <taxon>Ixodidae</taxon>
        <taxon>Ixodinae</taxon>
        <taxon>Ixodes</taxon>
    </lineage>
</organism>
<dbReference type="Gene3D" id="3.10.450.10">
    <property type="match status" value="1"/>
</dbReference>
<keyword evidence="4" id="KW-0646">Protease inhibitor</keyword>
<dbReference type="OrthoDB" id="10007179at2759"/>
<dbReference type="AlphaFoldDB" id="A0A4D5RSQ8"/>
<dbReference type="GO" id="GO:0005576">
    <property type="term" value="C:extracellular region"/>
    <property type="evidence" value="ECO:0007669"/>
    <property type="project" value="UniProtKB-SubCell"/>
</dbReference>
<sequence length="137" mass="15684">MSLLNAALVCSVVVSLSTAFPGIWRRHHPDVDPRYKEWAHFAISSQVENKTNYDTLMTLISVESQVIAGVDYKLKMKVAESYCVIGVDSYSRERCHLKVDVPYMLCTAVVNYMPWEHRTSLKSYDCTDRVYGVKRAE</sequence>
<keyword evidence="6 7" id="KW-0732">Signal</keyword>
<keyword evidence="5" id="KW-0789">Thiol protease inhibitor</keyword>
<dbReference type="VEuPathDB" id="VectorBase:ISCW002216"/>
<accession>A0A4D5RSQ8</accession>
<evidence type="ECO:0000256" key="1">
    <source>
        <dbReference type="ARBA" id="ARBA00004613"/>
    </source>
</evidence>
<dbReference type="Pfam" id="PF00031">
    <property type="entry name" value="Cystatin"/>
    <property type="match status" value="1"/>
</dbReference>
<feature type="signal peptide" evidence="7">
    <location>
        <begin position="1"/>
        <end position="19"/>
    </location>
</feature>
<dbReference type="SUPFAM" id="SSF54403">
    <property type="entry name" value="Cystatin/monellin"/>
    <property type="match status" value="1"/>
</dbReference>
<keyword evidence="3" id="KW-0964">Secreted</keyword>
<dbReference type="GO" id="GO:0004869">
    <property type="term" value="F:cysteine-type endopeptidase inhibitor activity"/>
    <property type="evidence" value="ECO:0007669"/>
    <property type="project" value="UniProtKB-KW"/>
</dbReference>
<dbReference type="InterPro" id="IPR000010">
    <property type="entry name" value="Cystatin_dom"/>
</dbReference>
<name>A0A4D5RSQ8_IXOSC</name>
<evidence type="ECO:0000256" key="2">
    <source>
        <dbReference type="ARBA" id="ARBA00009403"/>
    </source>
</evidence>
<dbReference type="InterPro" id="IPR046350">
    <property type="entry name" value="Cystatin_sf"/>
</dbReference>
<dbReference type="EMBL" id="GHJT01005690">
    <property type="protein sequence ID" value="MOY39661.1"/>
    <property type="molecule type" value="Transcribed_RNA"/>
</dbReference>
<evidence type="ECO:0000256" key="4">
    <source>
        <dbReference type="ARBA" id="ARBA00022690"/>
    </source>
</evidence>
<dbReference type="VEuPathDB" id="VectorBase:ISCP_018066"/>
<dbReference type="SMART" id="SM00043">
    <property type="entry name" value="CY"/>
    <property type="match status" value="1"/>
</dbReference>
<dbReference type="PANTHER" id="PTHR46186">
    <property type="entry name" value="CYSTATIN"/>
    <property type="match status" value="1"/>
</dbReference>
<comment type="subcellular location">
    <subcellularLocation>
        <location evidence="1">Secreted</location>
    </subcellularLocation>
</comment>
<dbReference type="VEuPathDB" id="VectorBase:ISCI002036"/>
<protein>
    <submittedName>
        <fullName evidence="9">Putative immuno cystatin</fullName>
    </submittedName>
</protein>
<evidence type="ECO:0000256" key="3">
    <source>
        <dbReference type="ARBA" id="ARBA00022525"/>
    </source>
</evidence>
<feature type="chain" id="PRO_5020022134" evidence="7">
    <location>
        <begin position="20"/>
        <end position="137"/>
    </location>
</feature>